<dbReference type="Proteomes" id="UP000729402">
    <property type="component" value="Unassembled WGS sequence"/>
</dbReference>
<evidence type="ECO:0000313" key="2">
    <source>
        <dbReference type="EMBL" id="KAG8080207.1"/>
    </source>
</evidence>
<feature type="compositionally biased region" description="Gly residues" evidence="1">
    <location>
        <begin position="1"/>
        <end position="15"/>
    </location>
</feature>
<dbReference type="EMBL" id="JAAALK010000282">
    <property type="protein sequence ID" value="KAG8080207.1"/>
    <property type="molecule type" value="Genomic_DNA"/>
</dbReference>
<dbReference type="AlphaFoldDB" id="A0A8J5VPS2"/>
<reference evidence="2" key="2">
    <citation type="submission" date="2021-02" db="EMBL/GenBank/DDBJ databases">
        <authorList>
            <person name="Kimball J.A."/>
            <person name="Haas M.W."/>
            <person name="Macchietto M."/>
            <person name="Kono T."/>
            <person name="Duquette J."/>
            <person name="Shao M."/>
        </authorList>
    </citation>
    <scope>NUCLEOTIDE SEQUENCE</scope>
    <source>
        <tissue evidence="2">Fresh leaf tissue</tissue>
    </source>
</reference>
<proteinExistence type="predicted"/>
<reference evidence="2" key="1">
    <citation type="journal article" date="2021" name="bioRxiv">
        <title>Whole Genome Assembly and Annotation of Northern Wild Rice, Zizania palustris L., Supports a Whole Genome Duplication in the Zizania Genus.</title>
        <authorList>
            <person name="Haas M."/>
            <person name="Kono T."/>
            <person name="Macchietto M."/>
            <person name="Millas R."/>
            <person name="McGilp L."/>
            <person name="Shao M."/>
            <person name="Duquette J."/>
            <person name="Hirsch C.N."/>
            <person name="Kimball J."/>
        </authorList>
    </citation>
    <scope>NUCLEOTIDE SEQUENCE</scope>
    <source>
        <tissue evidence="2">Fresh leaf tissue</tissue>
    </source>
</reference>
<protein>
    <submittedName>
        <fullName evidence="2">Uncharacterized protein</fullName>
    </submittedName>
</protein>
<feature type="region of interest" description="Disordered" evidence="1">
    <location>
        <begin position="1"/>
        <end position="21"/>
    </location>
</feature>
<keyword evidence="3" id="KW-1185">Reference proteome</keyword>
<comment type="caution">
    <text evidence="2">The sequence shown here is derived from an EMBL/GenBank/DDBJ whole genome shotgun (WGS) entry which is preliminary data.</text>
</comment>
<evidence type="ECO:0000256" key="1">
    <source>
        <dbReference type="SAM" id="MobiDB-lite"/>
    </source>
</evidence>
<accession>A0A8J5VPS2</accession>
<organism evidence="2 3">
    <name type="scientific">Zizania palustris</name>
    <name type="common">Northern wild rice</name>
    <dbReference type="NCBI Taxonomy" id="103762"/>
    <lineage>
        <taxon>Eukaryota</taxon>
        <taxon>Viridiplantae</taxon>
        <taxon>Streptophyta</taxon>
        <taxon>Embryophyta</taxon>
        <taxon>Tracheophyta</taxon>
        <taxon>Spermatophyta</taxon>
        <taxon>Magnoliopsida</taxon>
        <taxon>Liliopsida</taxon>
        <taxon>Poales</taxon>
        <taxon>Poaceae</taxon>
        <taxon>BOP clade</taxon>
        <taxon>Oryzoideae</taxon>
        <taxon>Oryzeae</taxon>
        <taxon>Zizaniinae</taxon>
        <taxon>Zizania</taxon>
    </lineage>
</organism>
<gene>
    <name evidence="2" type="ORF">GUJ93_ZPchr0007g5735</name>
</gene>
<evidence type="ECO:0000313" key="3">
    <source>
        <dbReference type="Proteomes" id="UP000729402"/>
    </source>
</evidence>
<sequence>MAVGRGAGAGDGATRGHGRGACGRRLRASAVEGFGAAAEGSWTAAKGLRAAVESVVAGDRWPLAGGGVGAGDESHGR</sequence>
<name>A0A8J5VPS2_ZIZPA</name>